<name>A0A2T0GTC4_ACTMO</name>
<dbReference type="InterPro" id="IPR036291">
    <property type="entry name" value="NAD(P)-bd_dom_sf"/>
</dbReference>
<dbReference type="InterPro" id="IPR050259">
    <property type="entry name" value="SDR"/>
</dbReference>
<dbReference type="PANTHER" id="PTHR42879">
    <property type="entry name" value="3-OXOACYL-(ACYL-CARRIER-PROTEIN) REDUCTASE"/>
    <property type="match status" value="1"/>
</dbReference>
<keyword evidence="5" id="KW-1185">Reference proteome</keyword>
<dbReference type="PROSITE" id="PS00061">
    <property type="entry name" value="ADH_SHORT"/>
    <property type="match status" value="1"/>
</dbReference>
<evidence type="ECO:0000313" key="4">
    <source>
        <dbReference type="EMBL" id="PRW62366.1"/>
    </source>
</evidence>
<dbReference type="InParanoid" id="A0A2T0GTC4"/>
<dbReference type="SMART" id="SM00822">
    <property type="entry name" value="PKS_KR"/>
    <property type="match status" value="1"/>
</dbReference>
<dbReference type="PRINTS" id="PR00081">
    <property type="entry name" value="GDHRDH"/>
</dbReference>
<organism evidence="4 5">
    <name type="scientific">Actinopolyspora mortivallis</name>
    <dbReference type="NCBI Taxonomy" id="33906"/>
    <lineage>
        <taxon>Bacteria</taxon>
        <taxon>Bacillati</taxon>
        <taxon>Actinomycetota</taxon>
        <taxon>Actinomycetes</taxon>
        <taxon>Actinopolysporales</taxon>
        <taxon>Actinopolysporaceae</taxon>
        <taxon>Actinopolyspora</taxon>
    </lineage>
</organism>
<evidence type="ECO:0000256" key="2">
    <source>
        <dbReference type="ARBA" id="ARBA00023002"/>
    </source>
</evidence>
<evidence type="ECO:0000256" key="1">
    <source>
        <dbReference type="ARBA" id="ARBA00006484"/>
    </source>
</evidence>
<comment type="similarity">
    <text evidence="1">Belongs to the short-chain dehydrogenases/reductases (SDR) family.</text>
</comment>
<evidence type="ECO:0000313" key="5">
    <source>
        <dbReference type="Proteomes" id="UP000239352"/>
    </source>
</evidence>
<dbReference type="GO" id="GO:0032787">
    <property type="term" value="P:monocarboxylic acid metabolic process"/>
    <property type="evidence" value="ECO:0007669"/>
    <property type="project" value="UniProtKB-ARBA"/>
</dbReference>
<accession>A0A2T0GTC4</accession>
<protein>
    <submittedName>
        <fullName evidence="4">3-oxoacyl-ACP reductase</fullName>
    </submittedName>
</protein>
<dbReference type="AlphaFoldDB" id="A0A2T0GTC4"/>
<dbReference type="Gene3D" id="3.40.50.720">
    <property type="entry name" value="NAD(P)-binding Rossmann-like Domain"/>
    <property type="match status" value="1"/>
</dbReference>
<dbReference type="InterPro" id="IPR057326">
    <property type="entry name" value="KR_dom"/>
</dbReference>
<feature type="domain" description="Ketoreductase" evidence="3">
    <location>
        <begin position="6"/>
        <end position="185"/>
    </location>
</feature>
<dbReference type="EMBL" id="PVSR01000034">
    <property type="protein sequence ID" value="PRW62366.1"/>
    <property type="molecule type" value="Genomic_DNA"/>
</dbReference>
<dbReference type="GO" id="GO:0016491">
    <property type="term" value="F:oxidoreductase activity"/>
    <property type="evidence" value="ECO:0007669"/>
    <property type="project" value="UniProtKB-KW"/>
</dbReference>
<dbReference type="CDD" id="cd05233">
    <property type="entry name" value="SDR_c"/>
    <property type="match status" value="1"/>
</dbReference>
<comment type="caution">
    <text evidence="4">The sequence shown here is derived from an EMBL/GenBank/DDBJ whole genome shotgun (WGS) entry which is preliminary data.</text>
</comment>
<dbReference type="FunCoup" id="A0A2T0GTC4">
    <property type="interactions" value="73"/>
</dbReference>
<dbReference type="RefSeq" id="WP_106114738.1">
    <property type="nucleotide sequence ID" value="NZ_PVSR01000034.1"/>
</dbReference>
<dbReference type="Pfam" id="PF13561">
    <property type="entry name" value="adh_short_C2"/>
    <property type="match status" value="1"/>
</dbReference>
<evidence type="ECO:0000259" key="3">
    <source>
        <dbReference type="SMART" id="SM00822"/>
    </source>
</evidence>
<dbReference type="InterPro" id="IPR020904">
    <property type="entry name" value="Sc_DH/Rdtase_CS"/>
</dbReference>
<proteinExistence type="inferred from homology"/>
<dbReference type="InterPro" id="IPR002347">
    <property type="entry name" value="SDR_fam"/>
</dbReference>
<dbReference type="PANTHER" id="PTHR42879:SF2">
    <property type="entry name" value="3-OXOACYL-[ACYL-CARRIER-PROTEIN] REDUCTASE FABG"/>
    <property type="match status" value="1"/>
</dbReference>
<dbReference type="FunFam" id="3.40.50.720:FF:000084">
    <property type="entry name" value="Short-chain dehydrogenase reductase"/>
    <property type="match status" value="1"/>
</dbReference>
<reference evidence="4 5" key="1">
    <citation type="submission" date="2018-03" db="EMBL/GenBank/DDBJ databases">
        <title>Actinopolyspora mortivallis from Sahara, screening for active biomolecules.</title>
        <authorList>
            <person name="Selama O."/>
            <person name="Wellington E.M.H."/>
            <person name="Hacene H."/>
        </authorList>
    </citation>
    <scope>NUCLEOTIDE SEQUENCE [LARGE SCALE GENOMIC DNA]</scope>
    <source>
        <strain evidence="4 5">M5A</strain>
    </source>
</reference>
<dbReference type="Proteomes" id="UP000239352">
    <property type="component" value="Unassembled WGS sequence"/>
</dbReference>
<gene>
    <name evidence="4" type="ORF">CEP50_15920</name>
</gene>
<dbReference type="SUPFAM" id="SSF51735">
    <property type="entry name" value="NAD(P)-binding Rossmann-fold domains"/>
    <property type="match status" value="1"/>
</dbReference>
<keyword evidence="2" id="KW-0560">Oxidoreductase</keyword>
<dbReference type="PRINTS" id="PR00080">
    <property type="entry name" value="SDRFAMILY"/>
</dbReference>
<dbReference type="NCBIfam" id="NF005559">
    <property type="entry name" value="PRK07231.1"/>
    <property type="match status" value="1"/>
</dbReference>
<sequence>MELHDKVAVVTGGTRGIGRGIVRRFRDEGAWVVFTGRDEVRGSQAEEELGADGQVRFVAADVRRRHEVEQAVDVAVERHGRLDVLVNNAGGAPSLRPVAEMEEATWHETIAVNLHSVYYATRRALAYLVPQESGRIITVSSFAGKAGIPCFGAYAAAKHAVIGLMRSLAQEVGPRGITANCVCPGIVVTDLVHQLGADLGLQTGTSYEQILDSFLEKTATGRTTTIEDVAALAVFLASDRGSGITGQALSVDGGMT</sequence>